<dbReference type="PANTHER" id="PTHR34294:SF1">
    <property type="entry name" value="TRANSCRIPTIONAL REGULATOR LSRR"/>
    <property type="match status" value="1"/>
</dbReference>
<evidence type="ECO:0000256" key="4">
    <source>
        <dbReference type="ARBA" id="ARBA00023163"/>
    </source>
</evidence>
<dbReference type="GO" id="GO:0003677">
    <property type="term" value="F:DNA binding"/>
    <property type="evidence" value="ECO:0007669"/>
    <property type="project" value="UniProtKB-KW"/>
</dbReference>
<dbReference type="Gene3D" id="1.10.10.10">
    <property type="entry name" value="Winged helix-like DNA-binding domain superfamily/Winged helix DNA-binding domain"/>
    <property type="match status" value="1"/>
</dbReference>
<dbReference type="RefSeq" id="WP_014527069.1">
    <property type="nucleotide sequence ID" value="NZ_CP021795.1"/>
</dbReference>
<accession>A0AAW9TYH5</accession>
<gene>
    <name evidence="6" type="ORF">GHK53_27035</name>
</gene>
<dbReference type="Gene3D" id="3.40.50.1360">
    <property type="match status" value="1"/>
</dbReference>
<dbReference type="InterPro" id="IPR037171">
    <property type="entry name" value="NagB/RpiA_transferase-like"/>
</dbReference>
<proteinExistence type="inferred from homology"/>
<evidence type="ECO:0000313" key="6">
    <source>
        <dbReference type="EMBL" id="MQW36327.1"/>
    </source>
</evidence>
<comment type="similarity">
    <text evidence="1">Belongs to the SorC transcriptional regulatory family.</text>
</comment>
<dbReference type="InterPro" id="IPR051054">
    <property type="entry name" value="SorC_transcr_regulators"/>
</dbReference>
<keyword evidence="3" id="KW-0238">DNA-binding</keyword>
<reference evidence="6 7" key="1">
    <citation type="journal article" date="2013" name="Genome Biol.">
        <title>Comparative genomics of the core and accessory genomes of 48 Sinorhizobium strains comprising five genospecies.</title>
        <authorList>
            <person name="Sugawara M."/>
            <person name="Epstein B."/>
            <person name="Badgley B.D."/>
            <person name="Unno T."/>
            <person name="Xu L."/>
            <person name="Reese J."/>
            <person name="Gyaneshwar P."/>
            <person name="Denny R."/>
            <person name="Mudge J."/>
            <person name="Bharti A.K."/>
            <person name="Farmer A.D."/>
            <person name="May G.D."/>
            <person name="Woodward J.E."/>
            <person name="Medigue C."/>
            <person name="Vallenet D."/>
            <person name="Lajus A."/>
            <person name="Rouy Z."/>
            <person name="Martinez-Vaz B."/>
            <person name="Tiffin P."/>
            <person name="Young N.D."/>
            <person name="Sadowsky M.J."/>
        </authorList>
    </citation>
    <scope>NUCLEOTIDE SEQUENCE [LARGE SCALE GENOMIC DNA]</scope>
    <source>
        <strain evidence="6 7">N6B1</strain>
    </source>
</reference>
<organism evidence="6 7">
    <name type="scientific">Rhizobium meliloti</name>
    <name type="common">Ensifer meliloti</name>
    <name type="synonym">Sinorhizobium meliloti</name>
    <dbReference type="NCBI Taxonomy" id="382"/>
    <lineage>
        <taxon>Bacteria</taxon>
        <taxon>Pseudomonadati</taxon>
        <taxon>Pseudomonadota</taxon>
        <taxon>Alphaproteobacteria</taxon>
        <taxon>Hyphomicrobiales</taxon>
        <taxon>Rhizobiaceae</taxon>
        <taxon>Sinorhizobium/Ensifer group</taxon>
        <taxon>Sinorhizobium</taxon>
    </lineage>
</organism>
<dbReference type="Pfam" id="PF04198">
    <property type="entry name" value="Sugar-bind"/>
    <property type="match status" value="1"/>
</dbReference>
<evidence type="ECO:0000256" key="1">
    <source>
        <dbReference type="ARBA" id="ARBA00010466"/>
    </source>
</evidence>
<dbReference type="EMBL" id="WISR01000218">
    <property type="protein sequence ID" value="MQW36327.1"/>
    <property type="molecule type" value="Genomic_DNA"/>
</dbReference>
<evidence type="ECO:0000256" key="3">
    <source>
        <dbReference type="ARBA" id="ARBA00023125"/>
    </source>
</evidence>
<dbReference type="InterPro" id="IPR007324">
    <property type="entry name" value="Sugar-bd_dom_put"/>
</dbReference>
<dbReference type="AlphaFoldDB" id="A0AAW9TYH5"/>
<evidence type="ECO:0000259" key="5">
    <source>
        <dbReference type="Pfam" id="PF04198"/>
    </source>
</evidence>
<comment type="caution">
    <text evidence="6">The sequence shown here is derived from an EMBL/GenBank/DDBJ whole genome shotgun (WGS) entry which is preliminary data.</text>
</comment>
<keyword evidence="2" id="KW-0805">Transcription regulation</keyword>
<evidence type="ECO:0000256" key="2">
    <source>
        <dbReference type="ARBA" id="ARBA00023015"/>
    </source>
</evidence>
<keyword evidence="4" id="KW-0804">Transcription</keyword>
<dbReference type="GO" id="GO:0030246">
    <property type="term" value="F:carbohydrate binding"/>
    <property type="evidence" value="ECO:0007669"/>
    <property type="project" value="InterPro"/>
</dbReference>
<dbReference type="PANTHER" id="PTHR34294">
    <property type="entry name" value="TRANSCRIPTIONAL REGULATOR-RELATED"/>
    <property type="match status" value="1"/>
</dbReference>
<protein>
    <submittedName>
        <fullName evidence="6">Sugar-binding transcriptional regulator</fullName>
    </submittedName>
</protein>
<name>A0AAW9TYH5_RHIML</name>
<feature type="domain" description="Sugar-binding" evidence="5">
    <location>
        <begin position="76"/>
        <end position="322"/>
    </location>
</feature>
<dbReference type="InterPro" id="IPR036388">
    <property type="entry name" value="WH-like_DNA-bd_sf"/>
</dbReference>
<dbReference type="Proteomes" id="UP000429484">
    <property type="component" value="Unassembled WGS sequence"/>
</dbReference>
<dbReference type="SUPFAM" id="SSF100950">
    <property type="entry name" value="NagB/RpiA/CoA transferase-like"/>
    <property type="match status" value="1"/>
</dbReference>
<sequence>MKDESERVSNRLPMDESREHLMVKVARMTYQQELNQSEIAAETGLNRWQVSRLLQEARDLGIVRIEIIPRSPRRPDLETALQQTFNLNDSVVVSSDGEQAQSLDTVAQAAGQYIASIKSNGATVGVSWGRTMGAVAHWLPLQWSDGGEVVQINGTVAPISGVTYHNDVAGIFARKAGARLVPLPVPAIVGQRVTREVLERDRIVADVLTKARSAQILIFSCGSLSEESVLVRSGNILKDELATLLSKGAVGDVLGRFIDVNGEIVDAELDARTIGLSLSDLKTSGKAIGIAAGSEKFNVVLGVLRAGLVNVLVTDEATATFALEHA</sequence>
<evidence type="ECO:0000313" key="7">
    <source>
        <dbReference type="Proteomes" id="UP000429484"/>
    </source>
</evidence>